<name>A0A846MSH0_9BACT</name>
<sequence length="379" mass="44456">MVLRKTQKQSAATSALHSLTLREKRPKWWWVDWLGLAVSLFGAWRLRTPFFALLCFSGLIWFSLRAWMQLKALKLRIMAEGLLVQEGSIGKKYFFSWEEVKQAQIVKDNQSLPFGSPGLSRQVIQQAEAIVLYYGEERSAFKIKASLFNKKEFSTFLFRLYQTLQWRSNNWIEKIDYLMNKIQEHKQQDLQIIQELEEALFDAYRTIYQPIYLQDEQAAQKAVWVYRRGQRPIAFYADHMLPGVSQETIQVAEELIKVSQENMGIVQTRLAYYDSIMQVLTEKRKEAEQQQKLKEVAGKLKAIQVRNIKKQAMLQSSEEDSLMMENLMLLDEITSKVHQIENLEDSFLLSQYLDQIKSEVLAHNQVLRELNEKLKDGDN</sequence>
<comment type="caution">
    <text evidence="2">The sequence shown here is derived from an EMBL/GenBank/DDBJ whole genome shotgun (WGS) entry which is preliminary data.</text>
</comment>
<reference evidence="2 3" key="1">
    <citation type="submission" date="2020-03" db="EMBL/GenBank/DDBJ databases">
        <title>Genomic Encyclopedia of Type Strains, Phase IV (KMG-IV): sequencing the most valuable type-strain genomes for metagenomic binning, comparative biology and taxonomic classification.</title>
        <authorList>
            <person name="Goeker M."/>
        </authorList>
    </citation>
    <scope>NUCLEOTIDE SEQUENCE [LARGE SCALE GENOMIC DNA]</scope>
    <source>
        <strain evidence="2 3">DSM 5718</strain>
    </source>
</reference>
<dbReference type="RefSeq" id="WP_166920600.1">
    <property type="nucleotide sequence ID" value="NZ_JAASRN010000004.1"/>
</dbReference>
<protein>
    <submittedName>
        <fullName evidence="2">Uncharacterized protein</fullName>
    </submittedName>
</protein>
<evidence type="ECO:0000256" key="1">
    <source>
        <dbReference type="SAM" id="Phobius"/>
    </source>
</evidence>
<feature type="transmembrane region" description="Helical" evidence="1">
    <location>
        <begin position="50"/>
        <end position="68"/>
    </location>
</feature>
<organism evidence="2 3">
    <name type="scientific">Thermonema lapsum</name>
    <dbReference type="NCBI Taxonomy" id="28195"/>
    <lineage>
        <taxon>Bacteria</taxon>
        <taxon>Pseudomonadati</taxon>
        <taxon>Bacteroidota</taxon>
        <taxon>Cytophagia</taxon>
        <taxon>Cytophagales</taxon>
        <taxon>Thermonemataceae</taxon>
        <taxon>Thermonema</taxon>
    </lineage>
</organism>
<keyword evidence="1" id="KW-1133">Transmembrane helix</keyword>
<dbReference type="AlphaFoldDB" id="A0A846MSH0"/>
<proteinExistence type="predicted"/>
<dbReference type="EMBL" id="JAASRN010000004">
    <property type="protein sequence ID" value="NIK74638.1"/>
    <property type="molecule type" value="Genomic_DNA"/>
</dbReference>
<evidence type="ECO:0000313" key="2">
    <source>
        <dbReference type="EMBL" id="NIK74638.1"/>
    </source>
</evidence>
<dbReference type="Proteomes" id="UP000537126">
    <property type="component" value="Unassembled WGS sequence"/>
</dbReference>
<keyword evidence="1" id="KW-0472">Membrane</keyword>
<keyword evidence="3" id="KW-1185">Reference proteome</keyword>
<accession>A0A846MSH0</accession>
<keyword evidence="1" id="KW-0812">Transmembrane</keyword>
<gene>
    <name evidence="2" type="ORF">FHS56_002167</name>
</gene>
<evidence type="ECO:0000313" key="3">
    <source>
        <dbReference type="Proteomes" id="UP000537126"/>
    </source>
</evidence>